<dbReference type="PANTHER" id="PTHR43182:SF1">
    <property type="entry name" value="COBALT-PRECORRIN-7 C(5)-METHYLTRANSFERASE"/>
    <property type="match status" value="1"/>
</dbReference>
<dbReference type="InterPro" id="IPR029063">
    <property type="entry name" value="SAM-dependent_MTases_sf"/>
</dbReference>
<evidence type="ECO:0000313" key="8">
    <source>
        <dbReference type="Proteomes" id="UP000277671"/>
    </source>
</evidence>
<dbReference type="Gene3D" id="3.40.1010.10">
    <property type="entry name" value="Cobalt-precorrin-4 Transmethylase, Domain 1"/>
    <property type="match status" value="1"/>
</dbReference>
<comment type="pathway">
    <text evidence="1">Cofactor biosynthesis; adenosylcobalamin biosynthesis.</text>
</comment>
<keyword evidence="3 7" id="KW-0489">Methyltransferase</keyword>
<evidence type="ECO:0000256" key="1">
    <source>
        <dbReference type="ARBA" id="ARBA00004953"/>
    </source>
</evidence>
<keyword evidence="8" id="KW-1185">Reference proteome</keyword>
<dbReference type="EMBL" id="RBKT01000001">
    <property type="protein sequence ID" value="RKR92362.1"/>
    <property type="molecule type" value="Genomic_DNA"/>
</dbReference>
<protein>
    <submittedName>
        <fullName evidence="7">Precorrin-6Y C5,15-methyltransferase (Decarboxylating)</fullName>
    </submittedName>
</protein>
<proteinExistence type="predicted"/>
<dbReference type="InterPro" id="IPR000878">
    <property type="entry name" value="4pyrrol_Mease"/>
</dbReference>
<dbReference type="GO" id="GO:0008276">
    <property type="term" value="F:protein methyltransferase activity"/>
    <property type="evidence" value="ECO:0007669"/>
    <property type="project" value="InterPro"/>
</dbReference>
<dbReference type="InterPro" id="IPR035996">
    <property type="entry name" value="4pyrrol_Methylase_sf"/>
</dbReference>
<organism evidence="7 8">
    <name type="scientific">Micromonospora pisi</name>
    <dbReference type="NCBI Taxonomy" id="589240"/>
    <lineage>
        <taxon>Bacteria</taxon>
        <taxon>Bacillati</taxon>
        <taxon>Actinomycetota</taxon>
        <taxon>Actinomycetes</taxon>
        <taxon>Micromonosporales</taxon>
        <taxon>Micromonosporaceae</taxon>
        <taxon>Micromonospora</taxon>
    </lineage>
</organism>
<dbReference type="InterPro" id="IPR012818">
    <property type="entry name" value="CbiE"/>
</dbReference>
<dbReference type="AlphaFoldDB" id="A0A495JVL7"/>
<dbReference type="GO" id="GO:0032259">
    <property type="term" value="P:methylation"/>
    <property type="evidence" value="ECO:0007669"/>
    <property type="project" value="UniProtKB-KW"/>
</dbReference>
<dbReference type="SUPFAM" id="SSF53335">
    <property type="entry name" value="S-adenosyl-L-methionine-dependent methyltransferases"/>
    <property type="match status" value="1"/>
</dbReference>
<keyword evidence="4 7" id="KW-0808">Transferase</keyword>
<evidence type="ECO:0000256" key="5">
    <source>
        <dbReference type="ARBA" id="ARBA00022691"/>
    </source>
</evidence>
<dbReference type="CDD" id="cd11644">
    <property type="entry name" value="Precorrin-6Y-MT"/>
    <property type="match status" value="1"/>
</dbReference>
<accession>A0A495JVL7</accession>
<dbReference type="GO" id="GO:0009236">
    <property type="term" value="P:cobalamin biosynthetic process"/>
    <property type="evidence" value="ECO:0007669"/>
    <property type="project" value="UniProtKB-UniPathway"/>
</dbReference>
<evidence type="ECO:0000256" key="3">
    <source>
        <dbReference type="ARBA" id="ARBA00022603"/>
    </source>
</evidence>
<evidence type="ECO:0000259" key="6">
    <source>
        <dbReference type="Pfam" id="PF00590"/>
    </source>
</evidence>
<name>A0A495JVL7_9ACTN</name>
<evidence type="ECO:0000313" key="7">
    <source>
        <dbReference type="EMBL" id="RKR92362.1"/>
    </source>
</evidence>
<evidence type="ECO:0000256" key="2">
    <source>
        <dbReference type="ARBA" id="ARBA00022573"/>
    </source>
</evidence>
<dbReference type="SUPFAM" id="SSF53790">
    <property type="entry name" value="Tetrapyrrole methylase"/>
    <property type="match status" value="1"/>
</dbReference>
<dbReference type="PANTHER" id="PTHR43182">
    <property type="entry name" value="COBALT-PRECORRIN-6B C(15)-METHYLTRANSFERASE (DECARBOXYLATING)"/>
    <property type="match status" value="1"/>
</dbReference>
<keyword evidence="5" id="KW-0949">S-adenosyl-L-methionine</keyword>
<dbReference type="InterPro" id="IPR014008">
    <property type="entry name" value="Cbl_synth_MTase_CbiT"/>
</dbReference>
<dbReference type="Gene3D" id="3.30.950.10">
    <property type="entry name" value="Methyltransferase, Cobalt-precorrin-4 Transmethylase, Domain 2"/>
    <property type="match status" value="1"/>
</dbReference>
<dbReference type="PIRSF" id="PIRSF036428">
    <property type="entry name" value="CobL"/>
    <property type="match status" value="1"/>
</dbReference>
<dbReference type="NCBIfam" id="TIGR02467">
    <property type="entry name" value="CbiE"/>
    <property type="match status" value="1"/>
</dbReference>
<dbReference type="InterPro" id="IPR006365">
    <property type="entry name" value="Cbl_synth_CobL"/>
</dbReference>
<dbReference type="Pfam" id="PF00590">
    <property type="entry name" value="TP_methylase"/>
    <property type="match status" value="1"/>
</dbReference>
<dbReference type="Proteomes" id="UP000277671">
    <property type="component" value="Unassembled WGS sequence"/>
</dbReference>
<gene>
    <name evidence="7" type="ORF">BDK92_6800</name>
</gene>
<keyword evidence="2" id="KW-0169">Cobalamin biosynthesis</keyword>
<evidence type="ECO:0000256" key="4">
    <source>
        <dbReference type="ARBA" id="ARBA00022679"/>
    </source>
</evidence>
<comment type="caution">
    <text evidence="7">The sequence shown here is derived from an EMBL/GenBank/DDBJ whole genome shotgun (WGS) entry which is preliminary data.</text>
</comment>
<dbReference type="NCBIfam" id="TIGR02469">
    <property type="entry name" value="CbiT"/>
    <property type="match status" value="1"/>
</dbReference>
<dbReference type="InterPro" id="IPR050714">
    <property type="entry name" value="Cobalamin_biosynth_MTase"/>
</dbReference>
<reference evidence="7 8" key="1">
    <citation type="submission" date="2018-10" db="EMBL/GenBank/DDBJ databases">
        <title>Sequencing the genomes of 1000 actinobacteria strains.</title>
        <authorList>
            <person name="Klenk H.-P."/>
        </authorList>
    </citation>
    <scope>NUCLEOTIDE SEQUENCE [LARGE SCALE GENOMIC DNA]</scope>
    <source>
        <strain evidence="7 8">DSM 45175</strain>
    </source>
</reference>
<dbReference type="InterPro" id="IPR014777">
    <property type="entry name" value="4pyrrole_Mease_sub1"/>
</dbReference>
<dbReference type="InterPro" id="IPR014776">
    <property type="entry name" value="4pyrrole_Mease_sub2"/>
</dbReference>
<dbReference type="Gene3D" id="3.40.50.150">
    <property type="entry name" value="Vaccinia Virus protein VP39"/>
    <property type="match status" value="1"/>
</dbReference>
<dbReference type="UniPathway" id="UPA00148"/>
<feature type="domain" description="Tetrapyrrole methylase" evidence="6">
    <location>
        <begin position="12"/>
        <end position="204"/>
    </location>
</feature>
<sequence>MAADPDQPDAVVTVVGIGADGWAGLSGPARAALRSAEVLLGSARQLALLPEPADLPGAGTSMLRIAWPSPMLAALPGLLDAHAGRAVVVLASGDPMFFGVGTTLTRLLGPERVRVVPHPSSVSLACARLGWPLDEVEVVSLVGRAVERLHRFVHPGRRLLVLSADGRTPAAVAALLTARGYGGSGVTVLESLGGPDERIRTGTAAGWEETVGPLNVVAAHCQADPGAPPRPPVPGLPDDAYEHDGQITKREIRAITLARLAPTPGQLLWDVGGGAGSIAIEWLRTHPSCRAVAIERDPVRADRIGVNAAALGVPELHVVRGAAPEALSGLEAPDAVFVGGGVTVPGLLDRCWQALRPGGRLVVNAVTLESERTVGDAYGRLGGDLIRLSVQRAAPVGNFTGWRPMLPVTQWTVAKA</sequence>
<dbReference type="CDD" id="cd02440">
    <property type="entry name" value="AdoMet_MTases"/>
    <property type="match status" value="1"/>
</dbReference>